<dbReference type="InterPro" id="IPR011009">
    <property type="entry name" value="Kinase-like_dom_sf"/>
</dbReference>
<keyword evidence="2 17" id="KW-0723">Serine/threonine-protein kinase</keyword>
<evidence type="ECO:0000256" key="7">
    <source>
        <dbReference type="ARBA" id="ARBA00022741"/>
    </source>
</evidence>
<feature type="domain" description="Protein kinase" evidence="20">
    <location>
        <begin position="463"/>
        <end position="726"/>
    </location>
</feature>
<dbReference type="CDD" id="cd00028">
    <property type="entry name" value="B_lectin"/>
    <property type="match status" value="1"/>
</dbReference>
<dbReference type="InterPro" id="IPR001480">
    <property type="entry name" value="Bulb-type_lectin_dom"/>
</dbReference>
<organism evidence="23 24">
    <name type="scientific">Panicum virgatum</name>
    <name type="common">Blackwell switchgrass</name>
    <dbReference type="NCBI Taxonomy" id="38727"/>
    <lineage>
        <taxon>Eukaryota</taxon>
        <taxon>Viridiplantae</taxon>
        <taxon>Streptophyta</taxon>
        <taxon>Embryophyta</taxon>
        <taxon>Tracheophyta</taxon>
        <taxon>Spermatophyta</taxon>
        <taxon>Magnoliopsida</taxon>
        <taxon>Liliopsida</taxon>
        <taxon>Poales</taxon>
        <taxon>Poaceae</taxon>
        <taxon>PACMAD clade</taxon>
        <taxon>Panicoideae</taxon>
        <taxon>Panicodae</taxon>
        <taxon>Paniceae</taxon>
        <taxon>Panicinae</taxon>
        <taxon>Panicum</taxon>
        <taxon>Panicum sect. Hiantes</taxon>
    </lineage>
</organism>
<accession>A0A8T0UQX9</accession>
<feature type="transmembrane region" description="Helical" evidence="19">
    <location>
        <begin position="403"/>
        <end position="428"/>
    </location>
</feature>
<keyword evidence="6" id="KW-0732">Signal</keyword>
<dbReference type="Gene3D" id="3.50.4.10">
    <property type="entry name" value="Hepatocyte Growth Factor"/>
    <property type="match status" value="1"/>
</dbReference>
<evidence type="ECO:0000256" key="16">
    <source>
        <dbReference type="ARBA" id="ARBA00048679"/>
    </source>
</evidence>
<dbReference type="SUPFAM" id="SSF57414">
    <property type="entry name" value="Hairpin loop containing domain-like"/>
    <property type="match status" value="1"/>
</dbReference>
<dbReference type="SUPFAM" id="SSF56112">
    <property type="entry name" value="Protein kinase-like (PK-like)"/>
    <property type="match status" value="1"/>
</dbReference>
<keyword evidence="24" id="KW-1185">Reference proteome</keyword>
<name>A0A8T0UQX9_PANVG</name>
<dbReference type="AlphaFoldDB" id="A0A8T0UQX9"/>
<dbReference type="SMART" id="SM00473">
    <property type="entry name" value="PAN_AP"/>
    <property type="match status" value="1"/>
</dbReference>
<evidence type="ECO:0000256" key="17">
    <source>
        <dbReference type="PIRNR" id="PIRNR000641"/>
    </source>
</evidence>
<dbReference type="InterPro" id="IPR003609">
    <property type="entry name" value="Pan_app"/>
</dbReference>
<dbReference type="Gene3D" id="2.90.10.10">
    <property type="entry name" value="Bulb-type lectin domain"/>
    <property type="match status" value="1"/>
</dbReference>
<comment type="subcellular location">
    <subcellularLocation>
        <location evidence="1">Membrane</location>
        <topology evidence="1">Single-pass type I membrane protein</topology>
    </subcellularLocation>
</comment>
<dbReference type="Pfam" id="PF01453">
    <property type="entry name" value="B_lectin"/>
    <property type="match status" value="1"/>
</dbReference>
<sequence>MYLFQALRVPAYSATVDSISAGEALVGDAKLVSSNGRYALGFYNPGSKSGQTPKSWESPVVGPHGMSKLAISRDGNLAIFNKATKSMVWSSRASITAKNTTAVLLDNGNLVLRDVSNSSTVLWQSFDYPTDIMPPGAKFGLDKITGLNRRLVSKRSLIDPSPGRYCLELDPSGVAQFVFKLCNTSIVYWSWSTLQWDEQYFNLLLPELPEHDLFEKKFINNDKEEYFQYNMLDENTILVSRLDISGRNELLLWDEDADDWLAVYVQPKDQCDVYATLRSPNEWEQRDRAGGCLRNTPLDCSTMNKSITATTDKFYSLPGVSLPAEANIIASIDSADQCAQACLNNCLCTAYSYSSGNRCSLWYKDLLNTRRYTDGITSTGEILYLRIAAKDAESWTNNKRKGMIVGVVTAACLVGLAVMAAFLTWFLVMWRNKMKQSLSISDDAQGGNGIVAFRYIDLQKATKNFSERIGGGGFGSVFRGLLTDSTAIAVKRLDGVRQGEKQIRAEVSSIGIIQHINLVKLIGFCSERDMRLLVYEHMPNHSLDAHLFHSHSMVLNWSTRYQIALGVARGLAYLHESCRDCIIHCDIKPENILLDASFIPKIADFGMAKFLGRDFSKVLTTVRGTIGYLAPEWISGVAITTKVDVYSYGMMLIEMISGKRNSSCNGNTSDEVEYFPVEVASKLAIGDVGSLLDAERVCKVACWCIQDNESNRPTMGVVVQILEGLLEIDMPPMPRLLQAIVGISP</sequence>
<dbReference type="Gene3D" id="3.30.200.20">
    <property type="entry name" value="Phosphorylase Kinase, domain 1"/>
    <property type="match status" value="1"/>
</dbReference>
<dbReference type="EMBL" id="CM029041">
    <property type="protein sequence ID" value="KAG2626802.1"/>
    <property type="molecule type" value="Genomic_DNA"/>
</dbReference>
<dbReference type="PROSITE" id="PS00108">
    <property type="entry name" value="PROTEIN_KINASE_ST"/>
    <property type="match status" value="1"/>
</dbReference>
<evidence type="ECO:0000256" key="6">
    <source>
        <dbReference type="ARBA" id="ARBA00022729"/>
    </source>
</evidence>
<dbReference type="EC" id="2.7.11.1" evidence="17"/>
<keyword evidence="5 19" id="KW-0812">Transmembrane</keyword>
<dbReference type="PROSITE" id="PS50011">
    <property type="entry name" value="PROTEIN_KINASE_DOM"/>
    <property type="match status" value="1"/>
</dbReference>
<dbReference type="PANTHER" id="PTHR47974:SF19">
    <property type="entry name" value="RECEPTOR-LIKE SERINE_THREONINE-PROTEIN KINASE"/>
    <property type="match status" value="1"/>
</dbReference>
<protein>
    <recommendedName>
        <fullName evidence="17">Receptor-like serine/threonine-protein kinase</fullName>
        <ecNumber evidence="17">2.7.11.1</ecNumber>
    </recommendedName>
</protein>
<dbReference type="InterPro" id="IPR036426">
    <property type="entry name" value="Bulb-type_lectin_dom_sf"/>
</dbReference>
<keyword evidence="14" id="KW-0325">Glycoprotein</keyword>
<dbReference type="SMART" id="SM00108">
    <property type="entry name" value="B_lectin"/>
    <property type="match status" value="1"/>
</dbReference>
<evidence type="ECO:0000256" key="3">
    <source>
        <dbReference type="ARBA" id="ARBA00022536"/>
    </source>
</evidence>
<proteinExistence type="inferred from homology"/>
<keyword evidence="13" id="KW-0675">Receptor</keyword>
<keyword evidence="4 17" id="KW-0808">Transferase</keyword>
<dbReference type="SUPFAM" id="SSF51110">
    <property type="entry name" value="alpha-D-mannose-specific plant lectins"/>
    <property type="match status" value="1"/>
</dbReference>
<evidence type="ECO:0000313" key="24">
    <source>
        <dbReference type="Proteomes" id="UP000823388"/>
    </source>
</evidence>
<evidence type="ECO:0000259" key="22">
    <source>
        <dbReference type="PROSITE" id="PS50948"/>
    </source>
</evidence>
<dbReference type="InterPro" id="IPR000719">
    <property type="entry name" value="Prot_kinase_dom"/>
</dbReference>
<comment type="similarity">
    <text evidence="17">Belongs to the protein kinase superfamily. Ser/Thr protein kinase family.</text>
</comment>
<evidence type="ECO:0000256" key="12">
    <source>
        <dbReference type="ARBA" id="ARBA00023157"/>
    </source>
</evidence>
<dbReference type="Pfam" id="PF08276">
    <property type="entry name" value="PAN_2"/>
    <property type="match status" value="1"/>
</dbReference>
<dbReference type="InterPro" id="IPR024171">
    <property type="entry name" value="SRK-like_kinase"/>
</dbReference>
<evidence type="ECO:0000256" key="18">
    <source>
        <dbReference type="PROSITE-ProRule" id="PRU10141"/>
    </source>
</evidence>
<dbReference type="PANTHER" id="PTHR47974">
    <property type="entry name" value="OS07G0415500 PROTEIN"/>
    <property type="match status" value="1"/>
</dbReference>
<keyword evidence="12" id="KW-1015">Disulfide bond</keyword>
<evidence type="ECO:0000256" key="1">
    <source>
        <dbReference type="ARBA" id="ARBA00004479"/>
    </source>
</evidence>
<evidence type="ECO:0000256" key="5">
    <source>
        <dbReference type="ARBA" id="ARBA00022692"/>
    </source>
</evidence>
<dbReference type="FunFam" id="1.10.510.10:FF:000227">
    <property type="entry name" value="Serine/threonine-protein kinase"/>
    <property type="match status" value="1"/>
</dbReference>
<dbReference type="Proteomes" id="UP000823388">
    <property type="component" value="Chromosome 3K"/>
</dbReference>
<dbReference type="CDD" id="cd01098">
    <property type="entry name" value="PAN_AP_plant"/>
    <property type="match status" value="1"/>
</dbReference>
<evidence type="ECO:0000256" key="14">
    <source>
        <dbReference type="ARBA" id="ARBA00023180"/>
    </source>
</evidence>
<dbReference type="PROSITE" id="PS50927">
    <property type="entry name" value="BULB_LECTIN"/>
    <property type="match status" value="1"/>
</dbReference>
<dbReference type="GO" id="GO:0051707">
    <property type="term" value="P:response to other organism"/>
    <property type="evidence" value="ECO:0007669"/>
    <property type="project" value="UniProtKB-ARBA"/>
</dbReference>
<keyword evidence="7 17" id="KW-0547">Nucleotide-binding</keyword>
<dbReference type="GO" id="GO:0005524">
    <property type="term" value="F:ATP binding"/>
    <property type="evidence" value="ECO:0007669"/>
    <property type="project" value="UniProtKB-UniRule"/>
</dbReference>
<dbReference type="GO" id="GO:0048544">
    <property type="term" value="P:recognition of pollen"/>
    <property type="evidence" value="ECO:0007669"/>
    <property type="project" value="InterPro"/>
</dbReference>
<dbReference type="Pfam" id="PF00069">
    <property type="entry name" value="Pkinase"/>
    <property type="match status" value="1"/>
</dbReference>
<dbReference type="Gene3D" id="1.10.510.10">
    <property type="entry name" value="Transferase(Phosphotransferase) domain 1"/>
    <property type="match status" value="1"/>
</dbReference>
<dbReference type="FunFam" id="3.30.200.20:FF:000250">
    <property type="entry name" value="Serine/threonine-protein kinase"/>
    <property type="match status" value="1"/>
</dbReference>
<keyword evidence="11 19" id="KW-0472">Membrane</keyword>
<feature type="domain" description="Bulb-type lectin" evidence="21">
    <location>
        <begin position="16"/>
        <end position="125"/>
    </location>
</feature>
<evidence type="ECO:0000256" key="2">
    <source>
        <dbReference type="ARBA" id="ARBA00022527"/>
    </source>
</evidence>
<evidence type="ECO:0000259" key="20">
    <source>
        <dbReference type="PROSITE" id="PS50011"/>
    </source>
</evidence>
<comment type="catalytic activity">
    <reaction evidence="15 17">
        <text>L-threonyl-[protein] + ATP = O-phospho-L-threonyl-[protein] + ADP + H(+)</text>
        <dbReference type="Rhea" id="RHEA:46608"/>
        <dbReference type="Rhea" id="RHEA-COMP:11060"/>
        <dbReference type="Rhea" id="RHEA-COMP:11605"/>
        <dbReference type="ChEBI" id="CHEBI:15378"/>
        <dbReference type="ChEBI" id="CHEBI:30013"/>
        <dbReference type="ChEBI" id="CHEBI:30616"/>
        <dbReference type="ChEBI" id="CHEBI:61977"/>
        <dbReference type="ChEBI" id="CHEBI:456216"/>
        <dbReference type="EC" id="2.7.11.1"/>
    </reaction>
</comment>
<comment type="catalytic activity">
    <reaction evidence="16 17">
        <text>L-seryl-[protein] + ATP = O-phospho-L-seryl-[protein] + ADP + H(+)</text>
        <dbReference type="Rhea" id="RHEA:17989"/>
        <dbReference type="Rhea" id="RHEA-COMP:9863"/>
        <dbReference type="Rhea" id="RHEA-COMP:11604"/>
        <dbReference type="ChEBI" id="CHEBI:15378"/>
        <dbReference type="ChEBI" id="CHEBI:29999"/>
        <dbReference type="ChEBI" id="CHEBI:30616"/>
        <dbReference type="ChEBI" id="CHEBI:83421"/>
        <dbReference type="ChEBI" id="CHEBI:456216"/>
        <dbReference type="EC" id="2.7.11.1"/>
    </reaction>
</comment>
<dbReference type="InterPro" id="IPR000858">
    <property type="entry name" value="S_locus_glycoprot_dom"/>
</dbReference>
<keyword evidence="9 17" id="KW-0067">ATP-binding</keyword>
<evidence type="ECO:0000256" key="10">
    <source>
        <dbReference type="ARBA" id="ARBA00022989"/>
    </source>
</evidence>
<dbReference type="PROSITE" id="PS00107">
    <property type="entry name" value="PROTEIN_KINASE_ATP"/>
    <property type="match status" value="1"/>
</dbReference>
<dbReference type="InterPro" id="IPR017441">
    <property type="entry name" value="Protein_kinase_ATP_BS"/>
</dbReference>
<evidence type="ECO:0000256" key="15">
    <source>
        <dbReference type="ARBA" id="ARBA00047899"/>
    </source>
</evidence>
<feature type="domain" description="Apple" evidence="22">
    <location>
        <begin position="300"/>
        <end position="388"/>
    </location>
</feature>
<dbReference type="GO" id="GO:0004674">
    <property type="term" value="F:protein serine/threonine kinase activity"/>
    <property type="evidence" value="ECO:0007669"/>
    <property type="project" value="UniProtKB-KW"/>
</dbReference>
<comment type="caution">
    <text evidence="23">The sequence shown here is derived from an EMBL/GenBank/DDBJ whole genome shotgun (WGS) entry which is preliminary data.</text>
</comment>
<evidence type="ECO:0000259" key="21">
    <source>
        <dbReference type="PROSITE" id="PS50927"/>
    </source>
</evidence>
<evidence type="ECO:0000256" key="9">
    <source>
        <dbReference type="ARBA" id="ARBA00022840"/>
    </source>
</evidence>
<keyword evidence="10 19" id="KW-1133">Transmembrane helix</keyword>
<reference evidence="23" key="1">
    <citation type="submission" date="2020-05" db="EMBL/GenBank/DDBJ databases">
        <title>WGS assembly of Panicum virgatum.</title>
        <authorList>
            <person name="Lovell J.T."/>
            <person name="Jenkins J."/>
            <person name="Shu S."/>
            <person name="Juenger T.E."/>
            <person name="Schmutz J."/>
        </authorList>
    </citation>
    <scope>NUCLEOTIDE SEQUENCE</scope>
    <source>
        <strain evidence="23">AP13</strain>
    </source>
</reference>
<feature type="binding site" evidence="18">
    <location>
        <position position="491"/>
    </location>
    <ligand>
        <name>ATP</name>
        <dbReference type="ChEBI" id="CHEBI:30616"/>
    </ligand>
</feature>
<evidence type="ECO:0000256" key="8">
    <source>
        <dbReference type="ARBA" id="ARBA00022777"/>
    </source>
</evidence>
<dbReference type="PROSITE" id="PS50948">
    <property type="entry name" value="PAN"/>
    <property type="match status" value="1"/>
</dbReference>
<evidence type="ECO:0000256" key="19">
    <source>
        <dbReference type="SAM" id="Phobius"/>
    </source>
</evidence>
<dbReference type="Pfam" id="PF00954">
    <property type="entry name" value="S_locus_glycop"/>
    <property type="match status" value="1"/>
</dbReference>
<keyword evidence="8 17" id="KW-0418">Kinase</keyword>
<dbReference type="InterPro" id="IPR008271">
    <property type="entry name" value="Ser/Thr_kinase_AS"/>
</dbReference>
<keyword evidence="3" id="KW-0245">EGF-like domain</keyword>
<gene>
    <name evidence="23" type="ORF">PVAP13_3KG135800</name>
</gene>
<evidence type="ECO:0000256" key="4">
    <source>
        <dbReference type="ARBA" id="ARBA00022679"/>
    </source>
</evidence>
<evidence type="ECO:0000256" key="11">
    <source>
        <dbReference type="ARBA" id="ARBA00023136"/>
    </source>
</evidence>
<evidence type="ECO:0000313" key="23">
    <source>
        <dbReference type="EMBL" id="KAG2626802.1"/>
    </source>
</evidence>
<dbReference type="GO" id="GO:0016020">
    <property type="term" value="C:membrane"/>
    <property type="evidence" value="ECO:0007669"/>
    <property type="project" value="UniProtKB-SubCell"/>
</dbReference>
<dbReference type="PIRSF" id="PIRSF000641">
    <property type="entry name" value="SRK"/>
    <property type="match status" value="1"/>
</dbReference>
<evidence type="ECO:0000256" key="13">
    <source>
        <dbReference type="ARBA" id="ARBA00023170"/>
    </source>
</evidence>
<dbReference type="SMART" id="SM00220">
    <property type="entry name" value="S_TKc"/>
    <property type="match status" value="1"/>
</dbReference>